<dbReference type="SUPFAM" id="SSF46785">
    <property type="entry name" value="Winged helix' DNA-binding domain"/>
    <property type="match status" value="1"/>
</dbReference>
<dbReference type="PROSITE" id="PS50042">
    <property type="entry name" value="CNMP_BINDING_3"/>
    <property type="match status" value="1"/>
</dbReference>
<feature type="domain" description="HTH crp-type" evidence="5">
    <location>
        <begin position="155"/>
        <end position="228"/>
    </location>
</feature>
<dbReference type="InterPro" id="IPR036390">
    <property type="entry name" value="WH_DNA-bd_sf"/>
</dbReference>
<dbReference type="InterPro" id="IPR018490">
    <property type="entry name" value="cNMP-bd_dom_sf"/>
</dbReference>
<dbReference type="AlphaFoldDB" id="A0A0C5JLD4"/>
<sequence>MTEITKLQSACSQCNLQELCLPVGLSETELSVVDNLVGERRKIARGEAIFRSGDRFTAIYAVKLGFFKTEVLSEDGRHQVTSFYMTGEVLGMDGISAETHHCDAIALEDSEVCLIPFHELETISVKVPTLQRHLHRVMSREIVRDQGMMMMLGAMHAEERVIAFLLNLSQRYAARGYAARDFNLRMTREEIGSYLGLKLETVSRTFSHLQEEGLLQVEKKHIRLVDTVRLKKMLSQDRL</sequence>
<dbReference type="Gene3D" id="2.60.120.10">
    <property type="entry name" value="Jelly Rolls"/>
    <property type="match status" value="1"/>
</dbReference>
<dbReference type="InterPro" id="IPR012318">
    <property type="entry name" value="HTH_CRP"/>
</dbReference>
<dbReference type="SMART" id="SM00100">
    <property type="entry name" value="cNMP"/>
    <property type="match status" value="1"/>
</dbReference>
<keyword evidence="3" id="KW-0804">Transcription</keyword>
<dbReference type="InterPro" id="IPR036388">
    <property type="entry name" value="WH-like_DNA-bd_sf"/>
</dbReference>
<dbReference type="EMBL" id="CP010554">
    <property type="protein sequence ID" value="AJP48176.1"/>
    <property type="molecule type" value="Genomic_DNA"/>
</dbReference>
<dbReference type="InterPro" id="IPR014710">
    <property type="entry name" value="RmlC-like_jellyroll"/>
</dbReference>
<dbReference type="Proteomes" id="UP000061603">
    <property type="component" value="Chromosome"/>
</dbReference>
<dbReference type="CDD" id="cd00038">
    <property type="entry name" value="CAP_ED"/>
    <property type="match status" value="1"/>
</dbReference>
<feature type="domain" description="Cyclic nucleotide-binding" evidence="4">
    <location>
        <begin position="21"/>
        <end position="91"/>
    </location>
</feature>
<gene>
    <name evidence="6" type="ORF">PG1C_06330</name>
</gene>
<dbReference type="PANTHER" id="PTHR24567:SF75">
    <property type="entry name" value="FUMARATE AND NITRATE REDUCTION REGULATORY PROTEIN"/>
    <property type="match status" value="1"/>
</dbReference>
<dbReference type="Pfam" id="PF00027">
    <property type="entry name" value="cNMP_binding"/>
    <property type="match status" value="1"/>
</dbReference>
<dbReference type="NCBIfam" id="NF008365">
    <property type="entry name" value="PRK11161.1"/>
    <property type="match status" value="1"/>
</dbReference>
<dbReference type="InterPro" id="IPR050397">
    <property type="entry name" value="Env_Response_Regulators"/>
</dbReference>
<dbReference type="SMART" id="SM00419">
    <property type="entry name" value="HTH_CRP"/>
    <property type="match status" value="1"/>
</dbReference>
<dbReference type="GO" id="GO:0005829">
    <property type="term" value="C:cytosol"/>
    <property type="evidence" value="ECO:0007669"/>
    <property type="project" value="TreeGrafter"/>
</dbReference>
<dbReference type="PROSITE" id="PS51063">
    <property type="entry name" value="HTH_CRP_2"/>
    <property type="match status" value="1"/>
</dbReference>
<dbReference type="GO" id="GO:0003677">
    <property type="term" value="F:DNA binding"/>
    <property type="evidence" value="ECO:0007669"/>
    <property type="project" value="UniProtKB-KW"/>
</dbReference>
<dbReference type="CDD" id="cd00092">
    <property type="entry name" value="HTH_CRP"/>
    <property type="match status" value="1"/>
</dbReference>
<name>A0A0C5JLD4_9PROT</name>
<dbReference type="PATRIC" id="fig|1565605.3.peg.1332"/>
<evidence type="ECO:0000313" key="7">
    <source>
        <dbReference type="Proteomes" id="UP000061603"/>
    </source>
</evidence>
<dbReference type="FunFam" id="1.10.10.10:FF:000028">
    <property type="entry name" value="Fumarate/nitrate reduction transcriptional regulator Fnr"/>
    <property type="match status" value="1"/>
</dbReference>
<evidence type="ECO:0000313" key="6">
    <source>
        <dbReference type="EMBL" id="AJP48176.1"/>
    </source>
</evidence>
<dbReference type="Gene3D" id="1.10.10.10">
    <property type="entry name" value="Winged helix-like DNA-binding domain superfamily/Winged helix DNA-binding domain"/>
    <property type="match status" value="1"/>
</dbReference>
<evidence type="ECO:0000256" key="1">
    <source>
        <dbReference type="ARBA" id="ARBA00023015"/>
    </source>
</evidence>
<evidence type="ECO:0000256" key="2">
    <source>
        <dbReference type="ARBA" id="ARBA00023125"/>
    </source>
</evidence>
<keyword evidence="1" id="KW-0805">Transcription regulation</keyword>
<reference evidence="6 7" key="1">
    <citation type="journal article" date="2015" name="Genome Announc.">
        <title>Complete Genome Sequence of a Novel Bacterium within the Family Rhodocyclaceae That Degrades Polycyclic Aromatic Hydrocarbons.</title>
        <authorList>
            <person name="Singleton D.R."/>
            <person name="Dickey A.N."/>
            <person name="Scholl E.H."/>
            <person name="Wright F.A."/>
            <person name="Aitken M.D."/>
        </authorList>
    </citation>
    <scope>NUCLEOTIDE SEQUENCE [LARGE SCALE GENOMIC DNA]</scope>
    <source>
        <strain evidence="7">PG1-Ca6</strain>
    </source>
</reference>
<evidence type="ECO:0000259" key="4">
    <source>
        <dbReference type="PROSITE" id="PS50042"/>
    </source>
</evidence>
<dbReference type="PRINTS" id="PR00034">
    <property type="entry name" value="HTHCRP"/>
</dbReference>
<dbReference type="InterPro" id="IPR000595">
    <property type="entry name" value="cNMP-bd_dom"/>
</dbReference>
<protein>
    <submittedName>
        <fullName evidence="6">Transcriptional regulator</fullName>
    </submittedName>
</protein>
<evidence type="ECO:0000256" key="3">
    <source>
        <dbReference type="ARBA" id="ARBA00023163"/>
    </source>
</evidence>
<dbReference type="KEGG" id="rbu:PG1C_06330"/>
<keyword evidence="2" id="KW-0238">DNA-binding</keyword>
<dbReference type="HOGENOM" id="CLU_075053_0_2_4"/>
<evidence type="ECO:0000259" key="5">
    <source>
        <dbReference type="PROSITE" id="PS51063"/>
    </source>
</evidence>
<keyword evidence="7" id="KW-1185">Reference proteome</keyword>
<dbReference type="SUPFAM" id="SSF51206">
    <property type="entry name" value="cAMP-binding domain-like"/>
    <property type="match status" value="1"/>
</dbReference>
<proteinExistence type="predicted"/>
<organism evidence="6 7">
    <name type="scientific">Rugosibacter aromaticivorans</name>
    <dbReference type="NCBI Taxonomy" id="1565605"/>
    <lineage>
        <taxon>Bacteria</taxon>
        <taxon>Pseudomonadati</taxon>
        <taxon>Pseudomonadota</taxon>
        <taxon>Betaproteobacteria</taxon>
        <taxon>Nitrosomonadales</taxon>
        <taxon>Sterolibacteriaceae</taxon>
        <taxon>Rugosibacter</taxon>
    </lineage>
</organism>
<dbReference type="PANTHER" id="PTHR24567">
    <property type="entry name" value="CRP FAMILY TRANSCRIPTIONAL REGULATORY PROTEIN"/>
    <property type="match status" value="1"/>
</dbReference>
<dbReference type="STRING" id="1565605.PG1C_06330"/>
<dbReference type="RefSeq" id="WP_202636581.1">
    <property type="nucleotide sequence ID" value="NZ_CP010554.1"/>
</dbReference>
<dbReference type="Pfam" id="PF13545">
    <property type="entry name" value="HTH_Crp_2"/>
    <property type="match status" value="1"/>
</dbReference>
<accession>A0A0C5JLD4</accession>
<dbReference type="GO" id="GO:0003700">
    <property type="term" value="F:DNA-binding transcription factor activity"/>
    <property type="evidence" value="ECO:0007669"/>
    <property type="project" value="TreeGrafter"/>
</dbReference>